<dbReference type="EMBL" id="MN310549">
    <property type="protein sequence ID" value="QFG05125.1"/>
    <property type="molecule type" value="Genomic_DNA"/>
</dbReference>
<keyword evidence="3" id="KW-1185">Reference proteome</keyword>
<evidence type="ECO:0000256" key="1">
    <source>
        <dbReference type="SAM" id="MobiDB-lite"/>
    </source>
</evidence>
<dbReference type="Proteomes" id="UP000326272">
    <property type="component" value="Segment"/>
</dbReference>
<name>A0A5J6TA10_9CAUD</name>
<proteinExistence type="predicted"/>
<accession>A0A5J6TA10</accession>
<sequence>MDRRAVPNPRKERWSSTEKTILSRKHQEGLTDREVAVILGRSVYAIQTKRRELGLVKR</sequence>
<protein>
    <submittedName>
        <fullName evidence="2">Uncharacterized protein</fullName>
    </submittedName>
</protein>
<dbReference type="KEGG" id="vg:80559311"/>
<reference evidence="2 3" key="1">
    <citation type="submission" date="2019-08" db="EMBL/GenBank/DDBJ databases">
        <authorList>
            <person name="Birge L.R."/>
            <person name="Bivans L.D."/>
            <person name="Blakestad S.M."/>
            <person name="Chesley E.K."/>
            <person name="Frank J.E."/>
            <person name="Hoagland S."/>
            <person name="Hultquist J."/>
            <person name="Lee N.R."/>
            <person name="Pena P.B."/>
            <person name="Ramsey E.P."/>
            <person name="Chia C."/>
            <person name="Gurney S.M.R."/>
            <person name="Garlena R.A."/>
            <person name="Russell D.A."/>
            <person name="Pope W.H."/>
            <person name="Jacobs-Sera D."/>
            <person name="Hatfull G.F."/>
        </authorList>
    </citation>
    <scope>NUCLEOTIDE SEQUENCE [LARGE SCALE GENOMIC DNA]</scope>
</reference>
<feature type="region of interest" description="Disordered" evidence="1">
    <location>
        <begin position="1"/>
        <end position="20"/>
    </location>
</feature>
<dbReference type="RefSeq" id="YP_010842519.1">
    <property type="nucleotide sequence ID" value="NC_079141.1"/>
</dbReference>
<evidence type="ECO:0000313" key="2">
    <source>
        <dbReference type="EMBL" id="QFG05125.1"/>
    </source>
</evidence>
<gene>
    <name evidence="2" type="primary">49</name>
    <name evidence="2" type="ORF">SEA_GIBBOUS_49</name>
</gene>
<evidence type="ECO:0000313" key="3">
    <source>
        <dbReference type="Proteomes" id="UP000326272"/>
    </source>
</evidence>
<dbReference type="GeneID" id="80559311"/>
<organism evidence="2 3">
    <name type="scientific">Gordonia phage Gibbous</name>
    <dbReference type="NCBI Taxonomy" id="2652405"/>
    <lineage>
        <taxon>Viruses</taxon>
        <taxon>Duplodnaviria</taxon>
        <taxon>Heunggongvirae</taxon>
        <taxon>Uroviricota</taxon>
        <taxon>Caudoviricetes</taxon>
        <taxon>Aziravirus</taxon>
        <taxon>Aziravirus gibbous</taxon>
    </lineage>
</organism>
<feature type="compositionally biased region" description="Basic and acidic residues" evidence="1">
    <location>
        <begin position="1"/>
        <end position="16"/>
    </location>
</feature>